<dbReference type="EMBL" id="VYZN01000011">
    <property type="protein sequence ID" value="KAE9542305.1"/>
    <property type="molecule type" value="Genomic_DNA"/>
</dbReference>
<accession>A0A6G0TZN7</accession>
<sequence>MLTYVQSCVLSSVFSYLTIDDGSLVPMIKHKEEGNHFLAHFLCHDILIFLFRLNYSLTVDVKMTKLSKHRPPGSSVKVLCFVEVYLNIVGIKCIKKTKFSITKCMINGRYTIGFGITNFIRFNHKYGYNNIWVDVTEFHHNNVLYQWSMLQQINFLISSTLSIVTIQFKRFETLLKPRNFSWKLDGIKLYSVILYYNRKKKQVTNE</sequence>
<organism evidence="1 2">
    <name type="scientific">Aphis glycines</name>
    <name type="common">Soybean aphid</name>
    <dbReference type="NCBI Taxonomy" id="307491"/>
    <lineage>
        <taxon>Eukaryota</taxon>
        <taxon>Metazoa</taxon>
        <taxon>Ecdysozoa</taxon>
        <taxon>Arthropoda</taxon>
        <taxon>Hexapoda</taxon>
        <taxon>Insecta</taxon>
        <taxon>Pterygota</taxon>
        <taxon>Neoptera</taxon>
        <taxon>Paraneoptera</taxon>
        <taxon>Hemiptera</taxon>
        <taxon>Sternorrhyncha</taxon>
        <taxon>Aphidomorpha</taxon>
        <taxon>Aphidoidea</taxon>
        <taxon>Aphididae</taxon>
        <taxon>Aphidini</taxon>
        <taxon>Aphis</taxon>
        <taxon>Aphis</taxon>
    </lineage>
</organism>
<comment type="caution">
    <text evidence="1">The sequence shown here is derived from an EMBL/GenBank/DDBJ whole genome shotgun (WGS) entry which is preliminary data.</text>
</comment>
<evidence type="ECO:0000313" key="2">
    <source>
        <dbReference type="Proteomes" id="UP000475862"/>
    </source>
</evidence>
<name>A0A6G0TZN7_APHGL</name>
<gene>
    <name evidence="1" type="ORF">AGLY_003432</name>
</gene>
<keyword evidence="2" id="KW-1185">Reference proteome</keyword>
<protein>
    <submittedName>
        <fullName evidence="1">Uncharacterized protein</fullName>
    </submittedName>
</protein>
<reference evidence="1 2" key="1">
    <citation type="submission" date="2019-08" db="EMBL/GenBank/DDBJ databases">
        <title>The genome of the soybean aphid Biotype 1, its phylome, world population structure and adaptation to the North American continent.</title>
        <authorList>
            <person name="Giordano R."/>
            <person name="Donthu R.K."/>
            <person name="Hernandez A.G."/>
            <person name="Wright C.L."/>
            <person name="Zimin A.V."/>
        </authorList>
    </citation>
    <scope>NUCLEOTIDE SEQUENCE [LARGE SCALE GENOMIC DNA]</scope>
    <source>
        <tissue evidence="1">Whole aphids</tissue>
    </source>
</reference>
<evidence type="ECO:0000313" key="1">
    <source>
        <dbReference type="EMBL" id="KAE9542305.1"/>
    </source>
</evidence>
<dbReference type="Proteomes" id="UP000475862">
    <property type="component" value="Unassembled WGS sequence"/>
</dbReference>
<proteinExistence type="predicted"/>
<dbReference type="AlphaFoldDB" id="A0A6G0TZN7"/>